<dbReference type="CDD" id="cd21157">
    <property type="entry name" value="PUA_G5K"/>
    <property type="match status" value="1"/>
</dbReference>
<keyword evidence="11" id="KW-1185">Reference proteome</keyword>
<dbReference type="Pfam" id="PF00696">
    <property type="entry name" value="AA_kinase"/>
    <property type="match status" value="1"/>
</dbReference>
<dbReference type="GO" id="GO:0004349">
    <property type="term" value="F:glutamate 5-kinase activity"/>
    <property type="evidence" value="ECO:0007669"/>
    <property type="project" value="UniProtKB-EC"/>
</dbReference>
<dbReference type="SUPFAM" id="SSF53633">
    <property type="entry name" value="Carbamate kinase-like"/>
    <property type="match status" value="1"/>
</dbReference>
<feature type="binding site" evidence="8">
    <location>
        <position position="139"/>
    </location>
    <ligand>
        <name>substrate</name>
    </ligand>
</feature>
<dbReference type="Gene3D" id="3.40.1160.10">
    <property type="entry name" value="Acetylglutamate kinase-like"/>
    <property type="match status" value="1"/>
</dbReference>
<dbReference type="InterPro" id="IPR015947">
    <property type="entry name" value="PUA-like_sf"/>
</dbReference>
<comment type="function">
    <text evidence="8">Catalyzes the transfer of a phosphate group to glutamate to form L-glutamate 5-phosphate.</text>
</comment>
<dbReference type="InterPro" id="IPR019797">
    <property type="entry name" value="Glutamate_5-kinase_CS"/>
</dbReference>
<evidence type="ECO:0000256" key="2">
    <source>
        <dbReference type="ARBA" id="ARBA00022605"/>
    </source>
</evidence>
<dbReference type="HAMAP" id="MF_00456">
    <property type="entry name" value="ProB"/>
    <property type="match status" value="1"/>
</dbReference>
<comment type="pathway">
    <text evidence="8">Amino-acid biosynthesis; L-proline biosynthesis; L-glutamate 5-semialdehyde from L-glutamate: step 1/2.</text>
</comment>
<dbReference type="RefSeq" id="WP_302038811.1">
    <property type="nucleotide sequence ID" value="NZ_JAUKPO010000009.1"/>
</dbReference>
<evidence type="ECO:0000256" key="4">
    <source>
        <dbReference type="ARBA" id="ARBA00022679"/>
    </source>
</evidence>
<reference evidence="10" key="1">
    <citation type="submission" date="2023-07" db="EMBL/GenBank/DDBJ databases">
        <title>The genome sequence of Rhodocytophaga aerolata KACC 12507.</title>
        <authorList>
            <person name="Zhang X."/>
        </authorList>
    </citation>
    <scope>NUCLEOTIDE SEQUENCE</scope>
    <source>
        <strain evidence="10">KACC 12507</strain>
    </source>
</reference>
<dbReference type="InterPro" id="IPR001048">
    <property type="entry name" value="Asp/Glu/Uridylate_kinase"/>
</dbReference>
<keyword evidence="3 8" id="KW-0641">Proline biosynthesis</keyword>
<dbReference type="InterPro" id="IPR001057">
    <property type="entry name" value="Glu/AcGlu_kinase"/>
</dbReference>
<dbReference type="EMBL" id="JAUKPO010000009">
    <property type="protein sequence ID" value="MDO1448006.1"/>
    <property type="molecule type" value="Genomic_DNA"/>
</dbReference>
<dbReference type="PRINTS" id="PR00474">
    <property type="entry name" value="GLU5KINASE"/>
</dbReference>
<evidence type="ECO:0000256" key="3">
    <source>
        <dbReference type="ARBA" id="ARBA00022650"/>
    </source>
</evidence>
<comment type="similarity">
    <text evidence="8">Belongs to the glutamate 5-kinase family.</text>
</comment>
<evidence type="ECO:0000313" key="10">
    <source>
        <dbReference type="EMBL" id="MDO1448006.1"/>
    </source>
</evidence>
<dbReference type="PANTHER" id="PTHR43654:SF1">
    <property type="entry name" value="ISOPENTENYL PHOSPHATE KINASE"/>
    <property type="match status" value="1"/>
</dbReference>
<protein>
    <recommendedName>
        <fullName evidence="8">Glutamate 5-kinase</fullName>
        <ecNumber evidence="8">2.7.2.11</ecNumber>
    </recommendedName>
    <alternativeName>
        <fullName evidence="8">Gamma-glutamyl kinase</fullName>
        <shortName evidence="8">GK</shortName>
    </alternativeName>
</protein>
<comment type="caution">
    <text evidence="8">Lacks conserved residue(s) required for the propagation of feature annotation.</text>
</comment>
<evidence type="ECO:0000256" key="8">
    <source>
        <dbReference type="HAMAP-Rule" id="MF_00456"/>
    </source>
</evidence>
<keyword evidence="2 8" id="KW-0028">Amino-acid biosynthesis</keyword>
<comment type="catalytic activity">
    <reaction evidence="8">
        <text>L-glutamate + ATP = L-glutamyl 5-phosphate + ADP</text>
        <dbReference type="Rhea" id="RHEA:14877"/>
        <dbReference type="ChEBI" id="CHEBI:29985"/>
        <dbReference type="ChEBI" id="CHEBI:30616"/>
        <dbReference type="ChEBI" id="CHEBI:58274"/>
        <dbReference type="ChEBI" id="CHEBI:456216"/>
        <dbReference type="EC" id="2.7.2.11"/>
    </reaction>
</comment>
<dbReference type="SUPFAM" id="SSF88697">
    <property type="entry name" value="PUA domain-like"/>
    <property type="match status" value="1"/>
</dbReference>
<keyword evidence="4 8" id="KW-0808">Transferase</keyword>
<evidence type="ECO:0000259" key="9">
    <source>
        <dbReference type="SMART" id="SM00359"/>
    </source>
</evidence>
<feature type="binding site" evidence="8">
    <location>
        <position position="151"/>
    </location>
    <ligand>
        <name>substrate</name>
    </ligand>
</feature>
<dbReference type="Pfam" id="PF01472">
    <property type="entry name" value="PUA"/>
    <property type="match status" value="1"/>
</dbReference>
<dbReference type="InterPro" id="IPR005715">
    <property type="entry name" value="Glu_5kinase/COase_Synthase"/>
</dbReference>
<dbReference type="InterPro" id="IPR036393">
    <property type="entry name" value="AceGlu_kinase-like_sf"/>
</dbReference>
<dbReference type="PIRSF" id="PIRSF000729">
    <property type="entry name" value="GK"/>
    <property type="match status" value="1"/>
</dbReference>
<dbReference type="SMART" id="SM00359">
    <property type="entry name" value="PUA"/>
    <property type="match status" value="1"/>
</dbReference>
<evidence type="ECO:0000256" key="1">
    <source>
        <dbReference type="ARBA" id="ARBA00022490"/>
    </source>
</evidence>
<accession>A0ABT8R7C4</accession>
<dbReference type="InterPro" id="IPR041739">
    <property type="entry name" value="G5K_ProB"/>
</dbReference>
<feature type="binding site" evidence="8">
    <location>
        <position position="52"/>
    </location>
    <ligand>
        <name>substrate</name>
    </ligand>
</feature>
<dbReference type="Proteomes" id="UP001168528">
    <property type="component" value="Unassembled WGS sequence"/>
</dbReference>
<keyword evidence="6 8" id="KW-0418">Kinase</keyword>
<dbReference type="InterPro" id="IPR011529">
    <property type="entry name" value="Glu_5kinase"/>
</dbReference>
<name>A0ABT8R7C4_9BACT</name>
<dbReference type="EC" id="2.7.2.11" evidence="8"/>
<feature type="domain" description="PUA" evidence="9">
    <location>
        <begin position="278"/>
        <end position="352"/>
    </location>
</feature>
<keyword evidence="7 8" id="KW-0067">ATP-binding</keyword>
<dbReference type="CDD" id="cd04242">
    <property type="entry name" value="AAK_G5K_ProB"/>
    <property type="match status" value="1"/>
</dbReference>
<dbReference type="PANTHER" id="PTHR43654">
    <property type="entry name" value="GLUTAMATE 5-KINASE"/>
    <property type="match status" value="1"/>
</dbReference>
<evidence type="ECO:0000313" key="11">
    <source>
        <dbReference type="Proteomes" id="UP001168528"/>
    </source>
</evidence>
<evidence type="ECO:0000256" key="6">
    <source>
        <dbReference type="ARBA" id="ARBA00022777"/>
    </source>
</evidence>
<dbReference type="PROSITE" id="PS50890">
    <property type="entry name" value="PUA"/>
    <property type="match status" value="1"/>
</dbReference>
<keyword evidence="1 8" id="KW-0963">Cytoplasm</keyword>
<feature type="binding site" evidence="8">
    <location>
        <position position="12"/>
    </location>
    <ligand>
        <name>ATP</name>
        <dbReference type="ChEBI" id="CHEBI:30616"/>
    </ligand>
</feature>
<dbReference type="InterPro" id="IPR036974">
    <property type="entry name" value="PUA_sf"/>
</dbReference>
<proteinExistence type="inferred from homology"/>
<sequence length="368" mass="39774">MSASVYRKIVVKVGSNVIAGENGLPDLSIMSQLIEQIHQAKKQGTEVILVSSGAVASGRSLFQVSAKTDTVARRQLLASIGQVKLINTYTSLLQAYNLLCAQVLVTKEDFRDRIHYLNMKSCLGALLQHNIIPIVNENDVVSVTELMFTDNDELAGLIASMVGAEALIILTNVDGIYDRPPKEPGAQVIPLIDSSKTDFSAFISAEKSNFGRGGMLTKCSIAHKLSLVGIKVHIANGKTPGIVTSILNKETVGTVFSTLANKSKLKRWVANSEGYAKGKVLINEGAREKLFQTKKATSLLPVGVVKIEGEFAKGDIVKIFSEKGELVGLGMAQYSSDLARSAMGEKNKKPLVHYDYLFLYDQAESPVS</sequence>
<organism evidence="10 11">
    <name type="scientific">Rhodocytophaga aerolata</name>
    <dbReference type="NCBI Taxonomy" id="455078"/>
    <lineage>
        <taxon>Bacteria</taxon>
        <taxon>Pseudomonadati</taxon>
        <taxon>Bacteroidota</taxon>
        <taxon>Cytophagia</taxon>
        <taxon>Cytophagales</taxon>
        <taxon>Rhodocytophagaceae</taxon>
        <taxon>Rhodocytophaga</taxon>
    </lineage>
</organism>
<dbReference type="PROSITE" id="PS00902">
    <property type="entry name" value="GLUTAMATE_5_KINASE"/>
    <property type="match status" value="1"/>
</dbReference>
<comment type="caution">
    <text evidence="10">The sequence shown here is derived from an EMBL/GenBank/DDBJ whole genome shotgun (WGS) entry which is preliminary data.</text>
</comment>
<evidence type="ECO:0000256" key="7">
    <source>
        <dbReference type="ARBA" id="ARBA00022840"/>
    </source>
</evidence>
<keyword evidence="5 8" id="KW-0547">Nucleotide-binding</keyword>
<comment type="subcellular location">
    <subcellularLocation>
        <location evidence="8">Cytoplasm</location>
    </subcellularLocation>
</comment>
<gene>
    <name evidence="8 10" type="primary">proB</name>
    <name evidence="10" type="ORF">Q0590_17165</name>
</gene>
<dbReference type="Gene3D" id="2.30.130.10">
    <property type="entry name" value="PUA domain"/>
    <property type="match status" value="1"/>
</dbReference>
<dbReference type="InterPro" id="IPR002478">
    <property type="entry name" value="PUA"/>
</dbReference>
<evidence type="ECO:0000256" key="5">
    <source>
        <dbReference type="ARBA" id="ARBA00022741"/>
    </source>
</evidence>
<dbReference type="NCBIfam" id="TIGR01027">
    <property type="entry name" value="proB"/>
    <property type="match status" value="1"/>
</dbReference>